<proteinExistence type="predicted"/>
<feature type="compositionally biased region" description="Pro residues" evidence="1">
    <location>
        <begin position="134"/>
        <end position="144"/>
    </location>
</feature>
<feature type="region of interest" description="Disordered" evidence="1">
    <location>
        <begin position="96"/>
        <end position="144"/>
    </location>
</feature>
<organism evidence="2 3">
    <name type="scientific">Streptomyces chartreusis NRRL 3882</name>
    <dbReference type="NCBI Taxonomy" id="1079985"/>
    <lineage>
        <taxon>Bacteria</taxon>
        <taxon>Bacillati</taxon>
        <taxon>Actinomycetota</taxon>
        <taxon>Actinomycetes</taxon>
        <taxon>Kitasatosporales</taxon>
        <taxon>Streptomycetaceae</taxon>
        <taxon>Streptomyces</taxon>
    </lineage>
</organism>
<protein>
    <submittedName>
        <fullName evidence="2">Uncharacterized protein</fullName>
    </submittedName>
</protein>
<dbReference type="EMBL" id="LT963352">
    <property type="protein sequence ID" value="SOR79888.1"/>
    <property type="molecule type" value="Genomic_DNA"/>
</dbReference>
<dbReference type="AlphaFoldDB" id="A0A2N9B956"/>
<reference evidence="3" key="1">
    <citation type="submission" date="2017-11" db="EMBL/GenBank/DDBJ databases">
        <authorList>
            <person name="Wibberg D."/>
        </authorList>
    </citation>
    <scope>NUCLEOTIDE SEQUENCE [LARGE SCALE GENOMIC DNA]</scope>
</reference>
<evidence type="ECO:0000313" key="2">
    <source>
        <dbReference type="EMBL" id="SOR79888.1"/>
    </source>
</evidence>
<feature type="compositionally biased region" description="Basic and acidic residues" evidence="1">
    <location>
        <begin position="98"/>
        <end position="108"/>
    </location>
</feature>
<accession>A0A2N9B956</accession>
<keyword evidence="3" id="KW-1185">Reference proteome</keyword>
<name>A0A2N9B956_STRCX</name>
<dbReference type="Proteomes" id="UP000235464">
    <property type="component" value="Chromosome I"/>
</dbReference>
<evidence type="ECO:0000313" key="3">
    <source>
        <dbReference type="Proteomes" id="UP000235464"/>
    </source>
</evidence>
<gene>
    <name evidence="2" type="ORF">SCNRRL3882_3347</name>
</gene>
<sequence>MRSEVKRMKGVASSLREQARLLRGIGNDDELEGKCAVSLRDESEGLEKKLREVAERYENVHGYLTSWAGELEGFQIQPTDATTRPPSCRRILPALARGEGHPTSESRHLSTTAPEAAHCGLRGYPRSSTIRTQPAPPPASPIQP</sequence>
<evidence type="ECO:0000256" key="1">
    <source>
        <dbReference type="SAM" id="MobiDB-lite"/>
    </source>
</evidence>